<dbReference type="PROSITE" id="PS50075">
    <property type="entry name" value="CARRIER"/>
    <property type="match status" value="1"/>
</dbReference>
<dbReference type="Pfam" id="PF00106">
    <property type="entry name" value="adh_short"/>
    <property type="match status" value="1"/>
</dbReference>
<feature type="compositionally biased region" description="Polar residues" evidence="5">
    <location>
        <begin position="134"/>
        <end position="150"/>
    </location>
</feature>
<reference evidence="7" key="1">
    <citation type="journal article" date="2020" name="Stud. Mycol.">
        <title>101 Dothideomycetes genomes: a test case for predicting lifestyles and emergence of pathogens.</title>
        <authorList>
            <person name="Haridas S."/>
            <person name="Albert R."/>
            <person name="Binder M."/>
            <person name="Bloem J."/>
            <person name="Labutti K."/>
            <person name="Salamov A."/>
            <person name="Andreopoulos B."/>
            <person name="Baker S."/>
            <person name="Barry K."/>
            <person name="Bills G."/>
            <person name="Bluhm B."/>
            <person name="Cannon C."/>
            <person name="Castanera R."/>
            <person name="Culley D."/>
            <person name="Daum C."/>
            <person name="Ezra D."/>
            <person name="Gonzalez J."/>
            <person name="Henrissat B."/>
            <person name="Kuo A."/>
            <person name="Liang C."/>
            <person name="Lipzen A."/>
            <person name="Lutzoni F."/>
            <person name="Magnuson J."/>
            <person name="Mondo S."/>
            <person name="Nolan M."/>
            <person name="Ohm R."/>
            <person name="Pangilinan J."/>
            <person name="Park H.-J."/>
            <person name="Ramirez L."/>
            <person name="Alfaro M."/>
            <person name="Sun H."/>
            <person name="Tritt A."/>
            <person name="Yoshinaga Y."/>
            <person name="Zwiers L.-H."/>
            <person name="Turgeon B."/>
            <person name="Goodwin S."/>
            <person name="Spatafora J."/>
            <person name="Crous P."/>
            <person name="Grigoriev I."/>
        </authorList>
    </citation>
    <scope>NUCLEOTIDE SEQUENCE</scope>
    <source>
        <strain evidence="7">CBS 260.36</strain>
    </source>
</reference>
<evidence type="ECO:0000313" key="8">
    <source>
        <dbReference type="Proteomes" id="UP000799439"/>
    </source>
</evidence>
<feature type="compositionally biased region" description="Basic and acidic residues" evidence="5">
    <location>
        <begin position="154"/>
        <end position="186"/>
    </location>
</feature>
<dbReference type="InterPro" id="IPR036736">
    <property type="entry name" value="ACP-like_sf"/>
</dbReference>
<dbReference type="Pfam" id="PF00550">
    <property type="entry name" value="PP-binding"/>
    <property type="match status" value="1"/>
</dbReference>
<dbReference type="InterPro" id="IPR000873">
    <property type="entry name" value="AMP-dep_synth/lig_dom"/>
</dbReference>
<dbReference type="GO" id="GO:0031177">
    <property type="term" value="F:phosphopantetheine binding"/>
    <property type="evidence" value="ECO:0007669"/>
    <property type="project" value="InterPro"/>
</dbReference>
<dbReference type="Gene3D" id="3.40.50.720">
    <property type="entry name" value="NAD(P)-binding Rossmann-like Domain"/>
    <property type="match status" value="2"/>
</dbReference>
<organism evidence="7 8">
    <name type="scientific">Myriangium duriaei CBS 260.36</name>
    <dbReference type="NCBI Taxonomy" id="1168546"/>
    <lineage>
        <taxon>Eukaryota</taxon>
        <taxon>Fungi</taxon>
        <taxon>Dikarya</taxon>
        <taxon>Ascomycota</taxon>
        <taxon>Pezizomycotina</taxon>
        <taxon>Dothideomycetes</taxon>
        <taxon>Dothideomycetidae</taxon>
        <taxon>Myriangiales</taxon>
        <taxon>Myriangiaceae</taxon>
        <taxon>Myriangium</taxon>
    </lineage>
</organism>
<keyword evidence="8" id="KW-1185">Reference proteome</keyword>
<evidence type="ECO:0000256" key="4">
    <source>
        <dbReference type="ARBA" id="ARBA00029454"/>
    </source>
</evidence>
<evidence type="ECO:0000256" key="5">
    <source>
        <dbReference type="SAM" id="MobiDB-lite"/>
    </source>
</evidence>
<dbReference type="SUPFAM" id="SSF51735">
    <property type="entry name" value="NAD(P)-binding Rossmann-fold domains"/>
    <property type="match status" value="2"/>
</dbReference>
<dbReference type="CDD" id="cd05930">
    <property type="entry name" value="A_NRPS"/>
    <property type="match status" value="1"/>
</dbReference>
<evidence type="ECO:0000313" key="7">
    <source>
        <dbReference type="EMBL" id="KAF2153645.1"/>
    </source>
</evidence>
<dbReference type="InterPro" id="IPR045851">
    <property type="entry name" value="AMP-bd_C_sf"/>
</dbReference>
<dbReference type="InterPro" id="IPR002347">
    <property type="entry name" value="SDR_fam"/>
</dbReference>
<dbReference type="InterPro" id="IPR006162">
    <property type="entry name" value="Ppantetheine_attach_site"/>
</dbReference>
<dbReference type="InterPro" id="IPR042099">
    <property type="entry name" value="ANL_N_sf"/>
</dbReference>
<accession>A0A9P4MGI4</accession>
<keyword evidence="3" id="KW-0560">Oxidoreductase</keyword>
<comment type="similarity">
    <text evidence="4">Belongs to the NRP synthetase family.</text>
</comment>
<dbReference type="GO" id="GO:0016616">
    <property type="term" value="F:oxidoreductase activity, acting on the CH-OH group of donors, NAD or NADP as acceptor"/>
    <property type="evidence" value="ECO:0007669"/>
    <property type="project" value="UniProtKB-ARBA"/>
</dbReference>
<keyword evidence="2" id="KW-0597">Phosphoprotein</keyword>
<dbReference type="PROSITE" id="PS00455">
    <property type="entry name" value="AMP_BINDING"/>
    <property type="match status" value="1"/>
</dbReference>
<feature type="region of interest" description="Disordered" evidence="5">
    <location>
        <begin position="134"/>
        <end position="186"/>
    </location>
</feature>
<proteinExistence type="inferred from homology"/>
<sequence>MPIINTKKDLSELFKQQAAETPDAVALEDESANYTYAQLDEKVEKLSLQLQSYGVKRDSLVGVLLPRSADYVIACLAALRAGGAFLVLELAYPPDLLADVIEDAGPAVVVTYRPEVGKIRDGIPIITLDEPTAGTNGYAESTQSNGTESNGIDGEGHAEQIDGAHAEGKDSKFQDRPSGDVRTHPDQTSHLNALAFVSYSSGTTGKPKGIANPHIAAVLSYNLRFGLSDVQPGDRVACNVFFIWEMIRPLLRGATVVAVPDEVSYDPVGLVDLLSSKNITETLMTPTLLATVLSRHPDIGSRLPDLRTLWLNGEVVTADLARRALKALPNARLLNCYSACETHEIACGEIKDMLEDDSVYCPVGPPMDPKHIYILDDSGQKVELGVTGELHVGGPMLARGYLNRPETTAQAFRPDSFDSATGARMYKTGDIARILPSGLLEITGRVGAMIKLRGYSVVPGKVENAVVTNLAIKQCAVVAYGDGLERQLVAYVVRDTDNAEDRTVIEIEPSGHSPSARKALSTHLAQYMVPSLWVELENLPTHDVSGKVDLKNLPPPPTAQTSTVTNGKQEEKDPIDTDAVAEIWAETLKVPKSHITPEHSFFDLGGHSLSLADLASRLSRNFGVRIPVARLADPTTLNGHVQTIRAVRDGHIADIQSDLPAALRADSTLDKDINPPKSTMRSVKDAETILLTGVTGFLGAFLLMDLLESTSARIICLVRFTDPSQDEIPGGIARLRRNLIDMGLWRDSIMERVEILPGNLSRKRLGLAPDAFKELAERVQVIIHAAATVNLVYPYAALRAPNVGGTREILRLASISGATVQYVSTNGVLPPSASGHGWPEDSMLYVDAVPEKILDGYGQTKWAAEQLVLEAGRRGLPVRILRAGTISGHSATGAANAWDLLTALFVESIRLGHAPKVDGWRAEMTPVDFVSKAIVHLANQTHAKQLVFHIGDPDPVDTDSVFDDLEKLGYPTERIEFDDWVNMWNEKRGSVKGGDGAFTIDILRSGMPSVEFLRGIVVLNNAQTRPYRAIVERPKVDSVLLETYARHWFARGWLHHPPNTQSALGGSAHVTRRSVLTGKVAVVTGASSGIGAAVAAALAREGCHIALAARRTDALEAVKRRIVVRDGKIITRQTDVTNRSQVEALVQAAESELGPVDILVSCAGIMYFTMMANNHVEDWERTVDVNCKGLLNCLSSTVPNMLSRGTGHVVAISSDAGRKVFPGLGVYSASKFFVEATLQSLRLETVGSGLRVTSVQPGNTATELLGMSTDAEALKKYGEPTGAKVLDAEDVAGAIVYALKQPEHVAVNEVLIEPRDEPI</sequence>
<evidence type="ECO:0000259" key="6">
    <source>
        <dbReference type="PROSITE" id="PS50075"/>
    </source>
</evidence>
<dbReference type="NCBIfam" id="TIGR01746">
    <property type="entry name" value="Thioester-redct"/>
    <property type="match status" value="1"/>
</dbReference>
<evidence type="ECO:0000256" key="1">
    <source>
        <dbReference type="ARBA" id="ARBA00022450"/>
    </source>
</evidence>
<dbReference type="Proteomes" id="UP000799439">
    <property type="component" value="Unassembled WGS sequence"/>
</dbReference>
<dbReference type="InterPro" id="IPR036291">
    <property type="entry name" value="NAD(P)-bd_dom_sf"/>
</dbReference>
<dbReference type="SMART" id="SM00823">
    <property type="entry name" value="PKS_PP"/>
    <property type="match status" value="1"/>
</dbReference>
<dbReference type="InterPro" id="IPR013120">
    <property type="entry name" value="FAR_NAD-bd"/>
</dbReference>
<dbReference type="SMART" id="SM00822">
    <property type="entry name" value="PKS_KR"/>
    <property type="match status" value="1"/>
</dbReference>
<dbReference type="Pfam" id="PF00501">
    <property type="entry name" value="AMP-binding"/>
    <property type="match status" value="1"/>
</dbReference>
<dbReference type="InterPro" id="IPR009081">
    <property type="entry name" value="PP-bd_ACP"/>
</dbReference>
<dbReference type="PANTHER" id="PTHR44845:SF6">
    <property type="entry name" value="BETA-ALANINE-ACTIVATING ENZYME"/>
    <property type="match status" value="1"/>
</dbReference>
<dbReference type="Pfam" id="PF07993">
    <property type="entry name" value="NAD_binding_4"/>
    <property type="match status" value="1"/>
</dbReference>
<comment type="caution">
    <text evidence="7">The sequence shown here is derived from an EMBL/GenBank/DDBJ whole genome shotgun (WGS) entry which is preliminary data.</text>
</comment>
<dbReference type="SUPFAM" id="SSF47336">
    <property type="entry name" value="ACP-like"/>
    <property type="match status" value="1"/>
</dbReference>
<evidence type="ECO:0000256" key="3">
    <source>
        <dbReference type="ARBA" id="ARBA00023002"/>
    </source>
</evidence>
<dbReference type="EMBL" id="ML996084">
    <property type="protein sequence ID" value="KAF2153645.1"/>
    <property type="molecule type" value="Genomic_DNA"/>
</dbReference>
<feature type="region of interest" description="Disordered" evidence="5">
    <location>
        <begin position="547"/>
        <end position="574"/>
    </location>
</feature>
<dbReference type="InterPro" id="IPR010080">
    <property type="entry name" value="Thioester_reductase-like_dom"/>
</dbReference>
<dbReference type="Gene3D" id="3.30.300.30">
    <property type="match status" value="1"/>
</dbReference>
<gene>
    <name evidence="7" type="ORF">K461DRAFT_276686</name>
</gene>
<dbReference type="InterPro" id="IPR020806">
    <property type="entry name" value="PKS_PP-bd"/>
</dbReference>
<dbReference type="Gene3D" id="3.40.50.12780">
    <property type="entry name" value="N-terminal domain of ligase-like"/>
    <property type="match status" value="1"/>
</dbReference>
<dbReference type="CDD" id="cd05235">
    <property type="entry name" value="SDR_e1"/>
    <property type="match status" value="1"/>
</dbReference>
<keyword evidence="1" id="KW-0596">Phosphopantetheine</keyword>
<dbReference type="FunFam" id="3.40.50.720:FF:000047">
    <property type="entry name" value="NADP-dependent L-serine/L-allo-threonine dehydrogenase"/>
    <property type="match status" value="1"/>
</dbReference>
<dbReference type="Gene3D" id="1.10.1200.10">
    <property type="entry name" value="ACP-like"/>
    <property type="match status" value="1"/>
</dbReference>
<evidence type="ECO:0000256" key="2">
    <source>
        <dbReference type="ARBA" id="ARBA00022553"/>
    </source>
</evidence>
<dbReference type="PROSITE" id="PS00012">
    <property type="entry name" value="PHOSPHOPANTETHEINE"/>
    <property type="match status" value="1"/>
</dbReference>
<dbReference type="InterPro" id="IPR020845">
    <property type="entry name" value="AMP-binding_CS"/>
</dbReference>
<dbReference type="PRINTS" id="PR00081">
    <property type="entry name" value="GDHRDH"/>
</dbReference>
<dbReference type="PANTHER" id="PTHR44845">
    <property type="entry name" value="CARRIER DOMAIN-CONTAINING PROTEIN"/>
    <property type="match status" value="1"/>
</dbReference>
<dbReference type="OrthoDB" id="408177at2759"/>
<feature type="domain" description="Carrier" evidence="6">
    <location>
        <begin position="574"/>
        <end position="648"/>
    </location>
</feature>
<dbReference type="InterPro" id="IPR057326">
    <property type="entry name" value="KR_dom"/>
</dbReference>
<protein>
    <submittedName>
        <fullName evidence="7">Acetyl-CoA synthetase-like protein</fullName>
    </submittedName>
</protein>
<dbReference type="SUPFAM" id="SSF56801">
    <property type="entry name" value="Acetyl-CoA synthetase-like"/>
    <property type="match status" value="1"/>
</dbReference>
<name>A0A9P4MGI4_9PEZI</name>